<proteinExistence type="predicted"/>
<name>A0ACC1Q9U4_9APHY</name>
<dbReference type="Proteomes" id="UP001144978">
    <property type="component" value="Unassembled WGS sequence"/>
</dbReference>
<accession>A0ACC1Q9U4</accession>
<reference evidence="1" key="1">
    <citation type="submission" date="2022-08" db="EMBL/GenBank/DDBJ databases">
        <title>Genome Sequence of Pycnoporus sanguineus.</title>
        <authorList>
            <person name="Buettner E."/>
        </authorList>
    </citation>
    <scope>NUCLEOTIDE SEQUENCE</scope>
    <source>
        <strain evidence="1">CG-C14</strain>
    </source>
</reference>
<dbReference type="EMBL" id="JANSHE010000024">
    <property type="protein sequence ID" value="KAJ3018977.1"/>
    <property type="molecule type" value="Genomic_DNA"/>
</dbReference>
<protein>
    <submittedName>
        <fullName evidence="1">Uncharacterized protein</fullName>
    </submittedName>
</protein>
<evidence type="ECO:0000313" key="2">
    <source>
        <dbReference type="Proteomes" id="UP001144978"/>
    </source>
</evidence>
<organism evidence="1 2">
    <name type="scientific">Trametes sanguinea</name>
    <dbReference type="NCBI Taxonomy" id="158606"/>
    <lineage>
        <taxon>Eukaryota</taxon>
        <taxon>Fungi</taxon>
        <taxon>Dikarya</taxon>
        <taxon>Basidiomycota</taxon>
        <taxon>Agaricomycotina</taxon>
        <taxon>Agaricomycetes</taxon>
        <taxon>Polyporales</taxon>
        <taxon>Polyporaceae</taxon>
        <taxon>Trametes</taxon>
    </lineage>
</organism>
<gene>
    <name evidence="1" type="ORF">NUW54_g201</name>
</gene>
<evidence type="ECO:0000313" key="1">
    <source>
        <dbReference type="EMBL" id="KAJ3018977.1"/>
    </source>
</evidence>
<keyword evidence="2" id="KW-1185">Reference proteome</keyword>
<sequence length="610" mass="67869">MKRDGSVLLDVSERGGYISCSDPDGNTSATILPERPQVSMHWKALASAATAGAVTCAMLRGRHVRGDRFGLAMAFGVACLYAFMRAYPTPSRSASQATCDLFSIYVFTTLTITAIYRLSPWHPLAAYPGPRVAKLTSSWLAYISWTGKRYEIIDALHEKYGPFLRVGPSHITINASSATSLYLNTEKSEAYRHPGHNGHIALFFKQDVPENHRARKRVWSSFFTPKRCADILPSNPRFDVDLTRSNLGSFASLLPQLDRRTWELIQCLEARQSQSPDGVVDLANCSYHWAHDFMGDMVFGGCNAFELMKNGDPRGIIKTGKVALALLDSVGQTHWLRDILWHLSVTKPMHLLQRLAAQMMRDRVNSVDLPEYRDLASYLLEADIPLHELETDAIVAIIGGSDNTSITTSLAIFYLLTHPEYYRRLRSEVDEAFPDSMASFQTEELAALPFLNGVINETLRLASPYYNPRVIPDGGVSLDGRFIPGGSIAAISAHSVQTSADNFYPAPKDFRPERWLPEGLGPQTVTNKAVLASFSFGPYSCIGRSLAYHQMRYALARLMLALDMELEKGFDAEAFQAGILNMRTMFLTRELRVVVHRRPGERAFAGSGVL</sequence>
<comment type="caution">
    <text evidence="1">The sequence shown here is derived from an EMBL/GenBank/DDBJ whole genome shotgun (WGS) entry which is preliminary data.</text>
</comment>